<organism evidence="3 4">
    <name type="scientific">Plasmodium ovale wallikeri</name>
    <dbReference type="NCBI Taxonomy" id="864142"/>
    <lineage>
        <taxon>Eukaryota</taxon>
        <taxon>Sar</taxon>
        <taxon>Alveolata</taxon>
        <taxon>Apicomplexa</taxon>
        <taxon>Aconoidasida</taxon>
        <taxon>Haemosporida</taxon>
        <taxon>Plasmodiidae</taxon>
        <taxon>Plasmodium</taxon>
        <taxon>Plasmodium (Plasmodium)</taxon>
    </lineage>
</organism>
<reference evidence="3" key="1">
    <citation type="submission" date="2016-05" db="EMBL/GenBank/DDBJ databases">
        <authorList>
            <person name="Lavstsen T."/>
            <person name="Jespersen J.S."/>
        </authorList>
    </citation>
    <scope>NUCLEOTIDE SEQUENCE [LARGE SCALE GENOMIC DNA]</scope>
</reference>
<evidence type="ECO:0000313" key="2">
    <source>
        <dbReference type="EMBL" id="SBT32689.1"/>
    </source>
</evidence>
<evidence type="ECO:0000313" key="4">
    <source>
        <dbReference type="Proteomes" id="UP000078550"/>
    </source>
</evidence>
<evidence type="ECO:0000313" key="5">
    <source>
        <dbReference type="Proteomes" id="UP000078555"/>
    </source>
</evidence>
<gene>
    <name evidence="2" type="ORF">POVWA1_013280</name>
    <name evidence="3" type="ORF">POVWA2_013500</name>
</gene>
<dbReference type="EMBL" id="FLRD01000042">
    <property type="protein sequence ID" value="SBT32689.1"/>
    <property type="molecule type" value="Genomic_DNA"/>
</dbReference>
<feature type="compositionally biased region" description="Basic and acidic residues" evidence="1">
    <location>
        <begin position="1"/>
        <end position="10"/>
    </location>
</feature>
<evidence type="ECO:0000313" key="3">
    <source>
        <dbReference type="EMBL" id="SBT33188.1"/>
    </source>
</evidence>
<reference evidence="4 5" key="2">
    <citation type="submission" date="2016-05" db="EMBL/GenBank/DDBJ databases">
        <authorList>
            <person name="Naeem Raeece"/>
        </authorList>
    </citation>
    <scope>NUCLEOTIDE SEQUENCE [LARGE SCALE GENOMIC DNA]</scope>
</reference>
<dbReference type="EMBL" id="FLRE01000054">
    <property type="protein sequence ID" value="SBT33188.1"/>
    <property type="molecule type" value="Genomic_DNA"/>
</dbReference>
<keyword evidence="5" id="KW-1185">Reference proteome</keyword>
<sequence length="671" mass="76461">MNTDELERSVKGAFTEPSSTEEKYKIHMLCKNEGNDMNKCTNTPLAENDEEKKNLLTYKIDRDAEDKKQQRRREDEGDQYEKERTDKTMALIGEVLSGYEEIPREETNLEPLSGEKHGNLIPPMGYENKEESVELGTKKCENILDEIVATDSGNVERVNGLSKGDAIDGQIDLLSRPYPSNYSNDKQFCKEGDPGRERVKRNYRVARTIEKVKSILKHSDKYTYQSGSCEKEKMSNILKQLNKRDSNIFLECENCVDIEKKIEEEKMRLGKFPVEILKTIDVGSLVNKNNSPLPFIINGITETLEDILNIDKSKNKNKTRLVEIVQNVNILMQSYYNLILRCDSSLALTIGKIKKLYKTYREMNKSLRGSKGQNRKDTTKLAVFVEQNAQQLNCQDVTTEVVNTLGEKFPFEKNSTENCTSTMEKTNSIRVRIPLTNLFDCSDKYSMNSNPRICDEENTDTGIVLSNEVSAYTTNAGKHVDVPEVIDANGKNEEKGKVVKNMEKEDNSSKGVNWQECDKRSNATGNATGSIDGTAEEVAMSAVDANDAETITAPEMVSRDENILSHSFVKKENANFKNLYSIDSKSTAMSNNREEDSVGTEGGGKRKKKQRKEKRKKREMEKKKILNKLEKLNAFFLFTFHHKGDIINYLQKEINMCISEFDRTYQLYMSS</sequence>
<evidence type="ECO:0000256" key="1">
    <source>
        <dbReference type="SAM" id="MobiDB-lite"/>
    </source>
</evidence>
<dbReference type="Proteomes" id="UP000078555">
    <property type="component" value="Unassembled WGS sequence"/>
</dbReference>
<feature type="compositionally biased region" description="Basic and acidic residues" evidence="1">
    <location>
        <begin position="50"/>
        <end position="84"/>
    </location>
</feature>
<feature type="region of interest" description="Disordered" evidence="1">
    <location>
        <begin position="33"/>
        <end position="84"/>
    </location>
</feature>
<feature type="region of interest" description="Disordered" evidence="1">
    <location>
        <begin position="1"/>
        <end position="21"/>
    </location>
</feature>
<proteinExistence type="predicted"/>
<accession>A0A1A8YNL9</accession>
<protein>
    <submittedName>
        <fullName evidence="3">Uncharacterized protein</fullName>
    </submittedName>
</protein>
<feature type="region of interest" description="Disordered" evidence="1">
    <location>
        <begin position="586"/>
        <end position="620"/>
    </location>
</feature>
<feature type="region of interest" description="Disordered" evidence="1">
    <location>
        <begin position="503"/>
        <end position="531"/>
    </location>
</feature>
<dbReference type="AlphaFoldDB" id="A0A1A8YNL9"/>
<feature type="compositionally biased region" description="Polar residues" evidence="1">
    <location>
        <begin position="522"/>
        <end position="531"/>
    </location>
</feature>
<name>A0A1A8YNL9_PLAOA</name>
<feature type="compositionally biased region" description="Basic residues" evidence="1">
    <location>
        <begin position="605"/>
        <end position="617"/>
    </location>
</feature>
<dbReference type="Proteomes" id="UP000078550">
    <property type="component" value="Unassembled WGS sequence"/>
</dbReference>